<feature type="chain" id="PRO_5013370016" evidence="1">
    <location>
        <begin position="24"/>
        <end position="120"/>
    </location>
</feature>
<feature type="signal peptide" evidence="1">
    <location>
        <begin position="1"/>
        <end position="23"/>
    </location>
</feature>
<protein>
    <submittedName>
        <fullName evidence="2">Uncharacterized protein</fullName>
    </submittedName>
</protein>
<evidence type="ECO:0000313" key="3">
    <source>
        <dbReference type="Proteomes" id="UP000198418"/>
    </source>
</evidence>
<gene>
    <name evidence="2" type="ORF">SAMN06265338_103238</name>
</gene>
<name>A0A212RBE0_RHOAC</name>
<evidence type="ECO:0000256" key="1">
    <source>
        <dbReference type="SAM" id="SignalP"/>
    </source>
</evidence>
<dbReference type="RefSeq" id="WP_088520355.1">
    <property type="nucleotide sequence ID" value="NZ_FYDG01000003.1"/>
</dbReference>
<dbReference type="OrthoDB" id="7306240at2"/>
<dbReference type="Proteomes" id="UP000198418">
    <property type="component" value="Unassembled WGS sequence"/>
</dbReference>
<sequence length="120" mass="12835">MKRGAWSVVLAGCAALAAHPALAETKAAKPIRIWNLTASTVTDFRLAKPGAADFGPNLTLEDDDKSIEFDERLKLPKLEPGVYDAKLTLKDGRSCRLDALTIAAGAVVSIEEKDLRACAK</sequence>
<evidence type="ECO:0000313" key="2">
    <source>
        <dbReference type="EMBL" id="SNB69532.1"/>
    </source>
</evidence>
<keyword evidence="1" id="KW-0732">Signal</keyword>
<accession>A0A212RBE0</accession>
<dbReference type="EMBL" id="FYDG01000003">
    <property type="protein sequence ID" value="SNB69532.1"/>
    <property type="molecule type" value="Genomic_DNA"/>
</dbReference>
<proteinExistence type="predicted"/>
<reference evidence="3" key="1">
    <citation type="submission" date="2017-06" db="EMBL/GenBank/DDBJ databases">
        <authorList>
            <person name="Varghese N."/>
            <person name="Submissions S."/>
        </authorList>
    </citation>
    <scope>NUCLEOTIDE SEQUENCE [LARGE SCALE GENOMIC DNA]</scope>
    <source>
        <strain evidence="3">DSM 137</strain>
    </source>
</reference>
<organism evidence="2 3">
    <name type="scientific">Rhodoblastus acidophilus</name>
    <name type="common">Rhodopseudomonas acidophila</name>
    <dbReference type="NCBI Taxonomy" id="1074"/>
    <lineage>
        <taxon>Bacteria</taxon>
        <taxon>Pseudomonadati</taxon>
        <taxon>Pseudomonadota</taxon>
        <taxon>Alphaproteobacteria</taxon>
        <taxon>Hyphomicrobiales</taxon>
        <taxon>Rhodoblastaceae</taxon>
        <taxon>Rhodoblastus</taxon>
    </lineage>
</organism>
<dbReference type="AlphaFoldDB" id="A0A212RBE0"/>
<keyword evidence="3" id="KW-1185">Reference proteome</keyword>